<feature type="coiled-coil region" evidence="1">
    <location>
        <begin position="180"/>
        <end position="233"/>
    </location>
</feature>
<dbReference type="InterPro" id="IPR010982">
    <property type="entry name" value="Lambda_DNA-bd_dom_sf"/>
</dbReference>
<dbReference type="RefSeq" id="WP_021719229.1">
    <property type="nucleotide sequence ID" value="NZ_FR892749.1"/>
</dbReference>
<dbReference type="GO" id="GO:0003677">
    <property type="term" value="F:DNA binding"/>
    <property type="evidence" value="ECO:0007669"/>
    <property type="project" value="InterPro"/>
</dbReference>
<protein>
    <recommendedName>
        <fullName evidence="2">HTH cro/C1-type domain-containing protein</fullName>
    </recommendedName>
</protein>
<dbReference type="AlphaFoldDB" id="R6XX60"/>
<reference evidence="3" key="1">
    <citation type="submission" date="2012-11" db="EMBL/GenBank/DDBJ databases">
        <title>Dependencies among metagenomic species, viruses, plasmids and units of genetic variation.</title>
        <authorList>
            <person name="Nielsen H.B."/>
            <person name="Almeida M."/>
            <person name="Juncker A.S."/>
            <person name="Rasmussen S."/>
            <person name="Li J."/>
            <person name="Sunagawa S."/>
            <person name="Plichta D."/>
            <person name="Gautier L."/>
            <person name="Le Chatelier E."/>
            <person name="Peletier E."/>
            <person name="Bonde I."/>
            <person name="Nielsen T."/>
            <person name="Manichanh C."/>
            <person name="Arumugam M."/>
            <person name="Batto J."/>
            <person name="Santos M.B.Q.D."/>
            <person name="Blom N."/>
            <person name="Borruel N."/>
            <person name="Burgdorf K.S."/>
            <person name="Boumezbeur F."/>
            <person name="Casellas F."/>
            <person name="Dore J."/>
            <person name="Guarner F."/>
            <person name="Hansen T."/>
            <person name="Hildebrand F."/>
            <person name="Kaas R.S."/>
            <person name="Kennedy S."/>
            <person name="Kristiansen K."/>
            <person name="Kultima J.R."/>
            <person name="Leonard P."/>
            <person name="Levenez F."/>
            <person name="Lund O."/>
            <person name="Moumen B."/>
            <person name="Le Paslier D."/>
            <person name="Pons N."/>
            <person name="Pedersen O."/>
            <person name="Prifti E."/>
            <person name="Qin J."/>
            <person name="Raes J."/>
            <person name="Tap J."/>
            <person name="Tims S."/>
            <person name="Ussery D.W."/>
            <person name="Yamada T."/>
            <person name="MetaHit consortium"/>
            <person name="Renault P."/>
            <person name="Sicheritz-Ponten T."/>
            <person name="Bork P."/>
            <person name="Wang J."/>
            <person name="Brunak S."/>
            <person name="Ehrlich S.D."/>
        </authorList>
    </citation>
    <scope>NUCLEOTIDE SEQUENCE [LARGE SCALE GENOMIC DNA]</scope>
</reference>
<dbReference type="CDD" id="cd00093">
    <property type="entry name" value="HTH_XRE"/>
    <property type="match status" value="1"/>
</dbReference>
<dbReference type="PROSITE" id="PS50943">
    <property type="entry name" value="HTH_CROC1"/>
    <property type="match status" value="1"/>
</dbReference>
<dbReference type="Gene3D" id="1.10.260.40">
    <property type="entry name" value="lambda repressor-like DNA-binding domains"/>
    <property type="match status" value="1"/>
</dbReference>
<evidence type="ECO:0000313" key="3">
    <source>
        <dbReference type="EMBL" id="CDD10862.1"/>
    </source>
</evidence>
<dbReference type="Proteomes" id="UP000014937">
    <property type="component" value="Unassembled WGS sequence"/>
</dbReference>
<accession>R6XX60</accession>
<evidence type="ECO:0000259" key="2">
    <source>
        <dbReference type="PROSITE" id="PS50943"/>
    </source>
</evidence>
<proteinExistence type="predicted"/>
<gene>
    <name evidence="3" type="ORF">BN587_00108</name>
</gene>
<dbReference type="HOGENOM" id="CLU_1184161_0_0_9"/>
<dbReference type="Pfam" id="PF01381">
    <property type="entry name" value="HTH_3"/>
    <property type="match status" value="1"/>
</dbReference>
<dbReference type="EMBL" id="CBGL010000057">
    <property type="protein sequence ID" value="CDD10862.1"/>
    <property type="molecule type" value="Genomic_DNA"/>
</dbReference>
<keyword evidence="1" id="KW-0175">Coiled coil</keyword>
<comment type="caution">
    <text evidence="3">The sequence shown here is derived from an EMBL/GenBank/DDBJ whole genome shotgun (WGS) entry which is preliminary data.</text>
</comment>
<dbReference type="SMART" id="SM00530">
    <property type="entry name" value="HTH_XRE"/>
    <property type="match status" value="1"/>
</dbReference>
<name>R6XX60_9FIRM</name>
<evidence type="ECO:0000256" key="1">
    <source>
        <dbReference type="SAM" id="Coils"/>
    </source>
</evidence>
<feature type="domain" description="HTH cro/C1-type" evidence="2">
    <location>
        <begin position="11"/>
        <end position="69"/>
    </location>
</feature>
<dbReference type="InterPro" id="IPR001387">
    <property type="entry name" value="Cro/C1-type_HTH"/>
</dbReference>
<organism evidence="3">
    <name type="scientific">Phascolarctobacterium succinatutens CAG:287</name>
    <dbReference type="NCBI Taxonomy" id="1263101"/>
    <lineage>
        <taxon>Bacteria</taxon>
        <taxon>Bacillati</taxon>
        <taxon>Bacillota</taxon>
        <taxon>Negativicutes</taxon>
        <taxon>Acidaminococcales</taxon>
        <taxon>Acidaminococcaceae</taxon>
        <taxon>Phascolarctobacterium</taxon>
    </lineage>
</organism>
<dbReference type="SUPFAM" id="SSF47413">
    <property type="entry name" value="lambda repressor-like DNA-binding domains"/>
    <property type="match status" value="1"/>
</dbReference>
<sequence length="234" mass="27653">MIIRNNIGERIAFFRRLNNYTQKYLGELLGFSDKTCDVRVAQYESGDRIPKDAMLEKIAAIFNISPGTLDIPNINSWARRMQIFFAMEDKYGSEIKKIDGEYYLRIEKTYPDEPCITGVRNAVLQEWVDMYTALQEGKITKSEYDYWRYNYPQRGNYNYITFRRDYIEEVDSYPVKYKALLDFKEEVQEATAENKAVDDKTIQDLEARYQEAERLISQELAELRQAIDNAKRSK</sequence>